<dbReference type="GO" id="GO:0004357">
    <property type="term" value="F:glutamate-cysteine ligase activity"/>
    <property type="evidence" value="ECO:0007669"/>
    <property type="project" value="UniProtKB-EC"/>
</dbReference>
<gene>
    <name evidence="6" type="ORF">CUT44_03590</name>
</gene>
<reference evidence="6 7" key="1">
    <citation type="submission" date="2017-11" db="EMBL/GenBank/DDBJ databases">
        <title>Streptomyces carmine sp. nov., a novel actinomycete isolated from Sophora alopecuroides in Xinjiang, China.</title>
        <authorList>
            <person name="Wang Y."/>
            <person name="Luo X."/>
            <person name="Wan C."/>
            <person name="Zhang L."/>
        </authorList>
    </citation>
    <scope>NUCLEOTIDE SEQUENCE [LARGE SCALE GENOMIC DNA]</scope>
    <source>
        <strain evidence="6 7">TRM SA0054</strain>
    </source>
</reference>
<dbReference type="InterPro" id="IPR006336">
    <property type="entry name" value="GCS2"/>
</dbReference>
<keyword evidence="3 5" id="KW-0067">ATP-binding</keyword>
<dbReference type="InterPro" id="IPR011793">
    <property type="entry name" value="YbdK"/>
</dbReference>
<keyword evidence="1 5" id="KW-0436">Ligase</keyword>
<dbReference type="NCBIfam" id="TIGR02050">
    <property type="entry name" value="gshA_cyan_rel"/>
    <property type="match status" value="1"/>
</dbReference>
<dbReference type="PANTHER" id="PTHR36510">
    <property type="entry name" value="GLUTAMATE--CYSTEINE LIGASE 2-RELATED"/>
    <property type="match status" value="1"/>
</dbReference>
<organism evidence="6 7">
    <name type="scientific">Streptomyces carminius</name>
    <dbReference type="NCBI Taxonomy" id="2665496"/>
    <lineage>
        <taxon>Bacteria</taxon>
        <taxon>Bacillati</taxon>
        <taxon>Actinomycetota</taxon>
        <taxon>Actinomycetes</taxon>
        <taxon>Kitasatosporales</taxon>
        <taxon>Streptomycetaceae</taxon>
        <taxon>Streptomyces</taxon>
    </lineage>
</organism>
<comment type="catalytic activity">
    <reaction evidence="4 5">
        <text>L-cysteine + L-glutamate + ATP = gamma-L-glutamyl-L-cysteine + ADP + phosphate + H(+)</text>
        <dbReference type="Rhea" id="RHEA:13285"/>
        <dbReference type="ChEBI" id="CHEBI:15378"/>
        <dbReference type="ChEBI" id="CHEBI:29985"/>
        <dbReference type="ChEBI" id="CHEBI:30616"/>
        <dbReference type="ChEBI" id="CHEBI:35235"/>
        <dbReference type="ChEBI" id="CHEBI:43474"/>
        <dbReference type="ChEBI" id="CHEBI:58173"/>
        <dbReference type="ChEBI" id="CHEBI:456216"/>
        <dbReference type="EC" id="6.3.2.2"/>
    </reaction>
</comment>
<dbReference type="Pfam" id="PF04107">
    <property type="entry name" value="GCS2"/>
    <property type="match status" value="1"/>
</dbReference>
<evidence type="ECO:0000256" key="4">
    <source>
        <dbReference type="ARBA" id="ARBA00048819"/>
    </source>
</evidence>
<keyword evidence="2 5" id="KW-0547">Nucleotide-binding</keyword>
<dbReference type="Proteomes" id="UP000230407">
    <property type="component" value="Unassembled WGS sequence"/>
</dbReference>
<dbReference type="PANTHER" id="PTHR36510:SF1">
    <property type="entry name" value="GLUTAMATE--CYSTEINE LIGASE 2-RELATED"/>
    <property type="match status" value="1"/>
</dbReference>
<name>A0A2M8M5X1_9ACTN</name>
<dbReference type="GO" id="GO:0005524">
    <property type="term" value="F:ATP binding"/>
    <property type="evidence" value="ECO:0007669"/>
    <property type="project" value="UniProtKB-KW"/>
</dbReference>
<protein>
    <recommendedName>
        <fullName evidence="5">Putative glutamate--cysteine ligase 2</fullName>
        <ecNumber evidence="5">6.3.2.2</ecNumber>
    </recommendedName>
    <alternativeName>
        <fullName evidence="5">Gamma-glutamylcysteine synthetase 2</fullName>
        <shortName evidence="5">GCS 2</shortName>
        <shortName evidence="5">Gamma-GCS 2</shortName>
    </alternativeName>
</protein>
<sequence length="367" mass="39399">MGVEEEFLLTDPTTARTVPAAQAVLRRAHQEASPADGSGCKAEFLASQVESATRVCTSLEELRHVLAADRARLVDAAREEGLYLLSAGSAPLSDGRVPVADGERFRRISERFADIVDDYQVCGCHVHVGVPDRETAVAVVNRVRPWLPTLLALSVNSPFSHGLDRGYASWRMMEQFRFPAAGIPPRFPDAAAHDAAVGRLVSCGALIDDRMSFWLMRPSPWLPTVEFRVADAAATVDDAVLQAALGRALVRRALAELAAGLPEPELDEGTARAAVWSAARYGTAGDGVDPVTRTRVPAADLVGALLRHVAPALEETGDTGTVRRLLDAVRRDGTGAERQRRAWARGGPRAVVELLASLTDARAHDQA</sequence>
<evidence type="ECO:0000313" key="7">
    <source>
        <dbReference type="Proteomes" id="UP000230407"/>
    </source>
</evidence>
<dbReference type="NCBIfam" id="NF010041">
    <property type="entry name" value="PRK13517.1-1"/>
    <property type="match status" value="1"/>
</dbReference>
<keyword evidence="7" id="KW-1185">Reference proteome</keyword>
<evidence type="ECO:0000256" key="1">
    <source>
        <dbReference type="ARBA" id="ARBA00022598"/>
    </source>
</evidence>
<dbReference type="InterPro" id="IPR014746">
    <property type="entry name" value="Gln_synth/guanido_kin_cat_dom"/>
</dbReference>
<comment type="caution">
    <text evidence="6">The sequence shown here is derived from an EMBL/GenBank/DDBJ whole genome shotgun (WGS) entry which is preliminary data.</text>
</comment>
<dbReference type="HAMAP" id="MF_01609">
    <property type="entry name" value="Glu_cys_ligase_2"/>
    <property type="match status" value="1"/>
</dbReference>
<evidence type="ECO:0000256" key="5">
    <source>
        <dbReference type="HAMAP-Rule" id="MF_01609"/>
    </source>
</evidence>
<dbReference type="GO" id="GO:0042398">
    <property type="term" value="P:modified amino acid biosynthetic process"/>
    <property type="evidence" value="ECO:0007669"/>
    <property type="project" value="InterPro"/>
</dbReference>
<accession>A0A2M8M5X1</accession>
<dbReference type="InterPro" id="IPR050141">
    <property type="entry name" value="GCL_type2/YbdK_subfam"/>
</dbReference>
<dbReference type="AlphaFoldDB" id="A0A2M8M5X1"/>
<dbReference type="EMBL" id="PGGW01000011">
    <property type="protein sequence ID" value="PJE99603.1"/>
    <property type="molecule type" value="Genomic_DNA"/>
</dbReference>
<comment type="function">
    <text evidence="5">ATP-dependent carboxylate-amine ligase which exhibits weak glutamate--cysteine ligase activity.</text>
</comment>
<proteinExistence type="inferred from homology"/>
<dbReference type="Gene3D" id="3.30.590.20">
    <property type="match status" value="1"/>
</dbReference>
<evidence type="ECO:0000256" key="3">
    <source>
        <dbReference type="ARBA" id="ARBA00022840"/>
    </source>
</evidence>
<comment type="similarity">
    <text evidence="5">Belongs to the glutamate--cysteine ligase type 2 family. YbdK subfamily.</text>
</comment>
<dbReference type="EC" id="6.3.2.2" evidence="5"/>
<dbReference type="SUPFAM" id="SSF55931">
    <property type="entry name" value="Glutamine synthetase/guanido kinase"/>
    <property type="match status" value="1"/>
</dbReference>
<evidence type="ECO:0000313" key="6">
    <source>
        <dbReference type="EMBL" id="PJE99603.1"/>
    </source>
</evidence>
<evidence type="ECO:0000256" key="2">
    <source>
        <dbReference type="ARBA" id="ARBA00022741"/>
    </source>
</evidence>